<dbReference type="GeneID" id="13292128"/>
<evidence type="ECO:0000259" key="6">
    <source>
        <dbReference type="PROSITE" id="PS51380"/>
    </source>
</evidence>
<dbReference type="OMA" id="FRRWIWI"/>
<evidence type="ECO:0000256" key="2">
    <source>
        <dbReference type="ARBA" id="ARBA00022692"/>
    </source>
</evidence>
<dbReference type="PANTHER" id="PTHR10783:SF46">
    <property type="entry name" value="PROTEIN ERD1 HOMOLOG 2"/>
    <property type="match status" value="1"/>
</dbReference>
<evidence type="ECO:0000313" key="8">
    <source>
        <dbReference type="Proteomes" id="UP000002668"/>
    </source>
</evidence>
<keyword evidence="8" id="KW-1185">Reference proteome</keyword>
<dbReference type="STRING" id="985895.E4ZG04"/>
<feature type="domain" description="EXS" evidence="6">
    <location>
        <begin position="191"/>
        <end position="415"/>
    </location>
</feature>
<feature type="transmembrane region" description="Helical" evidence="5">
    <location>
        <begin position="105"/>
        <end position="125"/>
    </location>
</feature>
<keyword evidence="2 5" id="KW-0812">Transmembrane</keyword>
<dbReference type="InParanoid" id="E4ZG04"/>
<evidence type="ECO:0000256" key="1">
    <source>
        <dbReference type="ARBA" id="ARBA00004141"/>
    </source>
</evidence>
<gene>
    <name evidence="7" type="ORF">LEMA_P063500.1</name>
</gene>
<dbReference type="OrthoDB" id="2159384at2759"/>
<dbReference type="Proteomes" id="UP000002668">
    <property type="component" value="Genome"/>
</dbReference>
<proteinExistence type="predicted"/>
<dbReference type="PROSITE" id="PS51380">
    <property type="entry name" value="EXS"/>
    <property type="match status" value="1"/>
</dbReference>
<keyword evidence="4 5" id="KW-0472">Membrane</keyword>
<comment type="subcellular location">
    <subcellularLocation>
        <location evidence="1">Membrane</location>
        <topology evidence="1">Multi-pass membrane protein</topology>
    </subcellularLocation>
</comment>
<dbReference type="EMBL" id="FP929064">
    <property type="protein sequence ID" value="CBX90224.1"/>
    <property type="molecule type" value="Genomic_DNA"/>
</dbReference>
<organism evidence="7 8">
    <name type="scientific">Leptosphaeria maculans (strain JN3 / isolate v23.1.3 / race Av1-4-5-6-7-8)</name>
    <name type="common">Blackleg fungus</name>
    <name type="synonym">Phoma lingam</name>
    <dbReference type="NCBI Taxonomy" id="985895"/>
    <lineage>
        <taxon>Eukaryota</taxon>
        <taxon>Fungi</taxon>
        <taxon>Dikarya</taxon>
        <taxon>Ascomycota</taxon>
        <taxon>Pezizomycotina</taxon>
        <taxon>Dothideomycetes</taxon>
        <taxon>Pleosporomycetidae</taxon>
        <taxon>Pleosporales</taxon>
        <taxon>Pleosporineae</taxon>
        <taxon>Leptosphaeriaceae</taxon>
        <taxon>Plenodomus</taxon>
        <taxon>Plenodomus lingam/Leptosphaeria maculans species complex</taxon>
    </lineage>
</organism>
<accession>E4ZG04</accession>
<name>E4ZG04_LEPMJ</name>
<dbReference type="FunCoup" id="E4ZG04">
    <property type="interactions" value="52"/>
</dbReference>
<dbReference type="Pfam" id="PF03124">
    <property type="entry name" value="EXS"/>
    <property type="match status" value="1"/>
</dbReference>
<dbReference type="VEuPathDB" id="FungiDB:LEMA_P063500.1"/>
<evidence type="ECO:0000256" key="3">
    <source>
        <dbReference type="ARBA" id="ARBA00022989"/>
    </source>
</evidence>
<dbReference type="InterPro" id="IPR004342">
    <property type="entry name" value="EXS_C"/>
</dbReference>
<feature type="transmembrane region" description="Helical" evidence="5">
    <location>
        <begin position="71"/>
        <end position="93"/>
    </location>
</feature>
<dbReference type="HOGENOM" id="CLU_024081_2_1_1"/>
<dbReference type="GO" id="GO:0016020">
    <property type="term" value="C:membrane"/>
    <property type="evidence" value="ECO:0007669"/>
    <property type="project" value="UniProtKB-SubCell"/>
</dbReference>
<reference evidence="8" key="1">
    <citation type="journal article" date="2011" name="Nat. Commun.">
        <title>Effector diversification within compartments of the Leptosphaeria maculans genome affected by Repeat-Induced Point mutations.</title>
        <authorList>
            <person name="Rouxel T."/>
            <person name="Grandaubert J."/>
            <person name="Hane J.K."/>
            <person name="Hoede C."/>
            <person name="van de Wouw A.P."/>
            <person name="Couloux A."/>
            <person name="Dominguez V."/>
            <person name="Anthouard V."/>
            <person name="Bally P."/>
            <person name="Bourras S."/>
            <person name="Cozijnsen A.J."/>
            <person name="Ciuffetti L.M."/>
            <person name="Degrave A."/>
            <person name="Dilmaghani A."/>
            <person name="Duret L."/>
            <person name="Fudal I."/>
            <person name="Goodwin S.B."/>
            <person name="Gout L."/>
            <person name="Glaser N."/>
            <person name="Linglin J."/>
            <person name="Kema G.H.J."/>
            <person name="Lapalu N."/>
            <person name="Lawrence C.B."/>
            <person name="May K."/>
            <person name="Meyer M."/>
            <person name="Ollivier B."/>
            <person name="Poulain J."/>
            <person name="Schoch C.L."/>
            <person name="Simon A."/>
            <person name="Spatafora J.W."/>
            <person name="Stachowiak A."/>
            <person name="Turgeon B.G."/>
            <person name="Tyler B.M."/>
            <person name="Vincent D."/>
            <person name="Weissenbach J."/>
            <person name="Amselem J."/>
            <person name="Quesneville H."/>
            <person name="Oliver R.P."/>
            <person name="Wincker P."/>
            <person name="Balesdent M.-H."/>
            <person name="Howlett B.J."/>
        </authorList>
    </citation>
    <scope>NUCLEOTIDE SEQUENCE [LARGE SCALE GENOMIC DNA]</scope>
    <source>
        <strain evidence="8">JN3 / isolate v23.1.3 / race Av1-4-5-6-7-8</strain>
    </source>
</reference>
<dbReference type="eggNOG" id="KOG1162">
    <property type="taxonomic scope" value="Eukaryota"/>
</dbReference>
<dbReference type="PANTHER" id="PTHR10783">
    <property type="entry name" value="XENOTROPIC AND POLYTROPIC RETROVIRUS RECEPTOR 1-RELATED"/>
    <property type="match status" value="1"/>
</dbReference>
<evidence type="ECO:0000256" key="4">
    <source>
        <dbReference type="ARBA" id="ARBA00023136"/>
    </source>
</evidence>
<evidence type="ECO:0000256" key="5">
    <source>
        <dbReference type="SAM" id="Phobius"/>
    </source>
</evidence>
<protein>
    <submittedName>
        <fullName evidence="7">Similar to protein-ER retention protein (Erd1)</fullName>
    </submittedName>
</protein>
<dbReference type="AlphaFoldDB" id="E4ZG04"/>
<sequence length="415" mass="46974">MSSGDLHVQLDIDGFSRVLPLPYRVALIIVLGIWAWGLNLHYLSLIKIDVPSLIRYPGRTSPHHPPHHLSCYRIATFLSIPLALSLLFFWSLTHGSPKDIAAWEILPNLYLLVLVVSFIVPLPFVSRAGRSRTLTTLKRISVGGIAEAQDGKFGDILLADALTSYAKVLGDLFISLCMFFSSSQSSTGPPNRSCGGAFWVPFIISVPSLIRLRQCITEYYRVQAANKRTGSIDRSTGWGGQHLANALKYSTAFPVIILSALQRSPDPSSLGLSEKTLFRMWLVAVLINSGYSFYWDVAKDWDLTLFSSSRERNNPEYPWGLRRHRWFHANEFYYASIILDALLRCTWSLKLSVHLDHFNDLEGGIFTMEVLEVLRRWVWIFFRVECEWVRNHRGPAPDDILLGDVGLGNKYDDSD</sequence>
<evidence type="ECO:0000313" key="7">
    <source>
        <dbReference type="EMBL" id="CBX90224.1"/>
    </source>
</evidence>
<keyword evidence="3 5" id="KW-1133">Transmembrane helix</keyword>
<dbReference type="GO" id="GO:0005737">
    <property type="term" value="C:cytoplasm"/>
    <property type="evidence" value="ECO:0007669"/>
    <property type="project" value="TreeGrafter"/>
</dbReference>
<feature type="transmembrane region" description="Helical" evidence="5">
    <location>
        <begin position="25"/>
        <end position="50"/>
    </location>
</feature>